<evidence type="ECO:0000256" key="4">
    <source>
        <dbReference type="ARBA" id="ARBA00022833"/>
    </source>
</evidence>
<dbReference type="SMART" id="SM00355">
    <property type="entry name" value="ZnF_C2H2"/>
    <property type="match status" value="3"/>
</dbReference>
<evidence type="ECO:0000256" key="1">
    <source>
        <dbReference type="ARBA" id="ARBA00022723"/>
    </source>
</evidence>
<evidence type="ECO:0000256" key="2">
    <source>
        <dbReference type="ARBA" id="ARBA00022737"/>
    </source>
</evidence>
<evidence type="ECO:0000313" key="8">
    <source>
        <dbReference type="Proteomes" id="UP001270362"/>
    </source>
</evidence>
<keyword evidence="1" id="KW-0479">Metal-binding</keyword>
<feature type="region of interest" description="Disordered" evidence="5">
    <location>
        <begin position="186"/>
        <end position="271"/>
    </location>
</feature>
<proteinExistence type="predicted"/>
<feature type="region of interest" description="Disordered" evidence="5">
    <location>
        <begin position="804"/>
        <end position="856"/>
    </location>
</feature>
<feature type="domain" description="C2H2-type" evidence="6">
    <location>
        <begin position="538"/>
        <end position="561"/>
    </location>
</feature>
<feature type="region of interest" description="Disordered" evidence="5">
    <location>
        <begin position="399"/>
        <end position="459"/>
    </location>
</feature>
<comment type="caution">
    <text evidence="7">The sequence shown here is derived from an EMBL/GenBank/DDBJ whole genome shotgun (WGS) entry which is preliminary data.</text>
</comment>
<keyword evidence="4" id="KW-0862">Zinc</keyword>
<feature type="compositionally biased region" description="Basic residues" evidence="5">
    <location>
        <begin position="409"/>
        <end position="425"/>
    </location>
</feature>
<evidence type="ECO:0000256" key="5">
    <source>
        <dbReference type="SAM" id="MobiDB-lite"/>
    </source>
</evidence>
<reference evidence="7" key="1">
    <citation type="journal article" date="2023" name="Mol. Phylogenet. Evol.">
        <title>Genome-scale phylogeny and comparative genomics of the fungal order Sordariales.</title>
        <authorList>
            <person name="Hensen N."/>
            <person name="Bonometti L."/>
            <person name="Westerberg I."/>
            <person name="Brannstrom I.O."/>
            <person name="Guillou S."/>
            <person name="Cros-Aarteil S."/>
            <person name="Calhoun S."/>
            <person name="Haridas S."/>
            <person name="Kuo A."/>
            <person name="Mondo S."/>
            <person name="Pangilinan J."/>
            <person name="Riley R."/>
            <person name="LaButti K."/>
            <person name="Andreopoulos B."/>
            <person name="Lipzen A."/>
            <person name="Chen C."/>
            <person name="Yan M."/>
            <person name="Daum C."/>
            <person name="Ng V."/>
            <person name="Clum A."/>
            <person name="Steindorff A."/>
            <person name="Ohm R.A."/>
            <person name="Martin F."/>
            <person name="Silar P."/>
            <person name="Natvig D.O."/>
            <person name="Lalanne C."/>
            <person name="Gautier V."/>
            <person name="Ament-Velasquez S.L."/>
            <person name="Kruys A."/>
            <person name="Hutchinson M.I."/>
            <person name="Powell A.J."/>
            <person name="Barry K."/>
            <person name="Miller A.N."/>
            <person name="Grigoriev I.V."/>
            <person name="Debuchy R."/>
            <person name="Gladieux P."/>
            <person name="Hiltunen Thoren M."/>
            <person name="Johannesson H."/>
        </authorList>
    </citation>
    <scope>NUCLEOTIDE SEQUENCE</scope>
    <source>
        <strain evidence="7">CBS 314.62</strain>
    </source>
</reference>
<keyword evidence="3" id="KW-0863">Zinc-finger</keyword>
<feature type="compositionally biased region" description="Low complexity" evidence="5">
    <location>
        <begin position="39"/>
        <end position="57"/>
    </location>
</feature>
<dbReference type="Proteomes" id="UP001270362">
    <property type="component" value="Unassembled WGS sequence"/>
</dbReference>
<dbReference type="InterPro" id="IPR051580">
    <property type="entry name" value="ZnF-Chromatin_assoc"/>
</dbReference>
<feature type="compositionally biased region" description="Acidic residues" evidence="5">
    <location>
        <begin position="806"/>
        <end position="818"/>
    </location>
</feature>
<reference evidence="7" key="2">
    <citation type="submission" date="2023-06" db="EMBL/GenBank/DDBJ databases">
        <authorList>
            <consortium name="Lawrence Berkeley National Laboratory"/>
            <person name="Haridas S."/>
            <person name="Hensen N."/>
            <person name="Bonometti L."/>
            <person name="Westerberg I."/>
            <person name="Brannstrom I.O."/>
            <person name="Guillou S."/>
            <person name="Cros-Aarteil S."/>
            <person name="Calhoun S."/>
            <person name="Kuo A."/>
            <person name="Mondo S."/>
            <person name="Pangilinan J."/>
            <person name="Riley R."/>
            <person name="Labutti K."/>
            <person name="Andreopoulos B."/>
            <person name="Lipzen A."/>
            <person name="Chen C."/>
            <person name="Yanf M."/>
            <person name="Daum C."/>
            <person name="Ng V."/>
            <person name="Clum A."/>
            <person name="Steindorff A."/>
            <person name="Ohm R."/>
            <person name="Martin F."/>
            <person name="Silar P."/>
            <person name="Natvig D."/>
            <person name="Lalanne C."/>
            <person name="Gautier V."/>
            <person name="Ament-Velasquez S.L."/>
            <person name="Kruys A."/>
            <person name="Hutchinson M.I."/>
            <person name="Powell A.J."/>
            <person name="Barry K."/>
            <person name="Miller A.N."/>
            <person name="Grigoriev I.V."/>
            <person name="Debuchy R."/>
            <person name="Gladieux P."/>
            <person name="Thoren M.H."/>
            <person name="Johannesson H."/>
        </authorList>
    </citation>
    <scope>NUCLEOTIDE SEQUENCE</scope>
    <source>
        <strain evidence="7">CBS 314.62</strain>
    </source>
</reference>
<evidence type="ECO:0000256" key="3">
    <source>
        <dbReference type="ARBA" id="ARBA00022771"/>
    </source>
</evidence>
<feature type="compositionally biased region" description="Low complexity" evidence="5">
    <location>
        <begin position="230"/>
        <end position="250"/>
    </location>
</feature>
<feature type="compositionally biased region" description="Low complexity" evidence="5">
    <location>
        <begin position="195"/>
        <end position="213"/>
    </location>
</feature>
<feature type="compositionally biased region" description="Polar residues" evidence="5">
    <location>
        <begin position="107"/>
        <end position="121"/>
    </location>
</feature>
<feature type="compositionally biased region" description="Acidic residues" evidence="5">
    <location>
        <begin position="438"/>
        <end position="449"/>
    </location>
</feature>
<keyword evidence="8" id="KW-1185">Reference proteome</keyword>
<evidence type="ECO:0000259" key="6">
    <source>
        <dbReference type="PROSITE" id="PS00028"/>
    </source>
</evidence>
<dbReference type="EMBL" id="JAULSO010000001">
    <property type="protein sequence ID" value="KAK3693248.1"/>
    <property type="molecule type" value="Genomic_DNA"/>
</dbReference>
<feature type="region of interest" description="Disordered" evidence="5">
    <location>
        <begin position="1"/>
        <end position="148"/>
    </location>
</feature>
<gene>
    <name evidence="7" type="ORF">B0T22DRAFT_449282</name>
</gene>
<dbReference type="GO" id="GO:0008270">
    <property type="term" value="F:zinc ion binding"/>
    <property type="evidence" value="ECO:0007669"/>
    <property type="project" value="UniProtKB-KW"/>
</dbReference>
<feature type="compositionally biased region" description="Polar residues" evidence="5">
    <location>
        <begin position="251"/>
        <end position="260"/>
    </location>
</feature>
<dbReference type="InterPro" id="IPR013087">
    <property type="entry name" value="Znf_C2H2_type"/>
</dbReference>
<evidence type="ECO:0000313" key="7">
    <source>
        <dbReference type="EMBL" id="KAK3693248.1"/>
    </source>
</evidence>
<keyword evidence="2" id="KW-0677">Repeat</keyword>
<accession>A0AAE1CGE2</accession>
<organism evidence="7 8">
    <name type="scientific">Podospora appendiculata</name>
    <dbReference type="NCBI Taxonomy" id="314037"/>
    <lineage>
        <taxon>Eukaryota</taxon>
        <taxon>Fungi</taxon>
        <taxon>Dikarya</taxon>
        <taxon>Ascomycota</taxon>
        <taxon>Pezizomycotina</taxon>
        <taxon>Sordariomycetes</taxon>
        <taxon>Sordariomycetidae</taxon>
        <taxon>Sordariales</taxon>
        <taxon>Podosporaceae</taxon>
        <taxon>Podospora</taxon>
    </lineage>
</organism>
<dbReference type="PROSITE" id="PS00028">
    <property type="entry name" value="ZINC_FINGER_C2H2_1"/>
    <property type="match status" value="1"/>
</dbReference>
<dbReference type="PANTHER" id="PTHR23057">
    <property type="entry name" value="JUXTAPOSED WITH ANOTHER ZINC FINGER PROTEIN 1"/>
    <property type="match status" value="1"/>
</dbReference>
<feature type="region of interest" description="Disordered" evidence="5">
    <location>
        <begin position="644"/>
        <end position="673"/>
    </location>
</feature>
<sequence>MQASMETEPSHAPWSRNDPDTPPSRPKNGISKRRSDGLHASSAAARSPSSRRQQHPANPATRNAPHFQLLAENEVPDGKVENDPPLIPVRPVFKMKRTGFSGPFPSSGPQMSASTSWSSNNAKKRPRLSKEGTTPTTSAHETEIPPKSFDVATGTAAKLQALGVFSPLIPTSSVAIESRNRDMENVQGLDQGEISLSSRASSSLRPSNRSMASVFRQHQRRHPSKLQGEAAAASFSPASAAAPAFATSSPDQSPVQSPEMTQDDHHRDGGGLDAELLIASDVPTSAITRAHSAHLVKDDSSYRTWVDESGTLVTTAGALLPPGYKTLDDPDYPWICPVRSCRKRLQTLFGLGKHFGVSHRSSSFNDNTDGTLSDLGTYPGGGLRGCKVSSRKPMSLVESPMAKSSLHYNAKKASRPSRGGPKSRRLRVEVAPLKPMDDEPTTSDDDDDALNGGPRRTRMPVNIAPAQRTDFDHLDLQDDAASISESSADIGMSYKMANSDRPYNMWPDDTGVLRSTPGILIPDGYELDNTMPDRPWICPVRNCRRLYAGRGFLGYHFRTSHLAAQLNDNLDGTFTAMNVSVDKNSPATVVSRNILHDQEPMRSPQKPWYYTGGKSVTWISAVAGDDDQELDDFQSTAKVEIPRETRTRQSRVVTIEKSPPPSSATPENQVDLAPKGRQYSEWWDEDGNLMRMNGALIPEGFRLDYSPLTPWICPIRTCRLLSKTRKGLGYHFIIKHNSEQLNDNWDGTFSVVGSHHGKGAQVVSQKPLDPKEPPMIAPQLPNSQWGHQMMKQGGDVAVTVTRAETSGEEDEAMEEEMNDTNLPGRRRRSHRLTAANGSEQAAAHYDAPARQQHSKRLVEAASADYDQSRERSTALAPSIAVPARTDIHSVRDRHGRFAPERDQMRPRVLEPQYLIADRPDQLHVYHDDAIQMEDWERNQGRILGAGDPGGIGVSSAYLSSNMSVQLGIGFTILAIKIASGETHVFHSDPTKTRVCYLGSGKVRVQVDGEPEFTIGVQGIWKIRPGVRCEVKNWAYVDAMLHVTVTTLAD</sequence>
<dbReference type="GO" id="GO:0005634">
    <property type="term" value="C:nucleus"/>
    <property type="evidence" value="ECO:0007669"/>
    <property type="project" value="TreeGrafter"/>
</dbReference>
<name>A0AAE1CGE2_9PEZI</name>
<protein>
    <recommendedName>
        <fullName evidence="6">C2H2-type domain-containing protein</fullName>
    </recommendedName>
</protein>
<dbReference type="PANTHER" id="PTHR23057:SF0">
    <property type="entry name" value="JUXTAPOSED WITH ANOTHER ZINC FINGER PROTEIN 1"/>
    <property type="match status" value="1"/>
</dbReference>
<dbReference type="AlphaFoldDB" id="A0AAE1CGE2"/>